<keyword evidence="3" id="KW-1185">Reference proteome</keyword>
<dbReference type="Pfam" id="PF08987">
    <property type="entry name" value="DUF1892"/>
    <property type="match status" value="1"/>
</dbReference>
<sequence>MSSEQLDDSPELHQPENDQLDHDFRIMLVVQSKDIPEGEMEELTLQDINTFTAMNKFFDSFDEEICLKNEKNIKYDVGSDGLIVVLVDNRKLKDEVSKFIEAYRPN</sequence>
<dbReference type="InterPro" id="IPR035946">
    <property type="entry name" value="YML108W-like_sf"/>
</dbReference>
<feature type="compositionally biased region" description="Basic and acidic residues" evidence="1">
    <location>
        <begin position="10"/>
        <end position="20"/>
    </location>
</feature>
<evidence type="ECO:0000313" key="3">
    <source>
        <dbReference type="Proteomes" id="UP000094236"/>
    </source>
</evidence>
<dbReference type="Proteomes" id="UP000094236">
    <property type="component" value="Unassembled WGS sequence"/>
</dbReference>
<name>A0A1E4U1E1_PACTA</name>
<dbReference type="OrthoDB" id="4035606at2759"/>
<dbReference type="EMBL" id="KV454011">
    <property type="protein sequence ID" value="ODV97797.1"/>
    <property type="molecule type" value="Genomic_DNA"/>
</dbReference>
<evidence type="ECO:0000313" key="2">
    <source>
        <dbReference type="EMBL" id="ODV97797.1"/>
    </source>
</evidence>
<dbReference type="Gene3D" id="3.10.20.250">
    <property type="entry name" value="YML108W-like"/>
    <property type="match status" value="1"/>
</dbReference>
<reference evidence="3" key="1">
    <citation type="submission" date="2016-05" db="EMBL/GenBank/DDBJ databases">
        <title>Comparative genomics of biotechnologically important yeasts.</title>
        <authorList>
            <consortium name="DOE Joint Genome Institute"/>
            <person name="Riley R."/>
            <person name="Haridas S."/>
            <person name="Wolfe K.H."/>
            <person name="Lopes M.R."/>
            <person name="Hittinger C.T."/>
            <person name="Goker M."/>
            <person name="Salamov A."/>
            <person name="Wisecaver J."/>
            <person name="Long T.M."/>
            <person name="Aerts A.L."/>
            <person name="Barry K."/>
            <person name="Choi C."/>
            <person name="Clum A."/>
            <person name="Coughlan A.Y."/>
            <person name="Deshpande S."/>
            <person name="Douglass A.P."/>
            <person name="Hanson S.J."/>
            <person name="Klenk H.-P."/>
            <person name="Labutti K."/>
            <person name="Lapidus A."/>
            <person name="Lindquist E."/>
            <person name="Lipzen A."/>
            <person name="Meier-Kolthoff J.P."/>
            <person name="Ohm R.A."/>
            <person name="Otillar R.P."/>
            <person name="Pangilinan J."/>
            <person name="Peng Y."/>
            <person name="Rokas A."/>
            <person name="Rosa C.A."/>
            <person name="Scheuner C."/>
            <person name="Sibirny A.A."/>
            <person name="Slot J.C."/>
            <person name="Stielow J.B."/>
            <person name="Sun H."/>
            <person name="Kurtzman C.P."/>
            <person name="Blackwell M."/>
            <person name="Grigoriev I.V."/>
            <person name="Jeffries T.W."/>
        </authorList>
    </citation>
    <scope>NUCLEOTIDE SEQUENCE [LARGE SCALE GENOMIC DNA]</scope>
    <source>
        <strain evidence="3">NRRL Y-2460</strain>
    </source>
</reference>
<dbReference type="SUPFAM" id="SSF89975">
    <property type="entry name" value="Hypothetical protein Yml108w"/>
    <property type="match status" value="1"/>
</dbReference>
<evidence type="ECO:0008006" key="4">
    <source>
        <dbReference type="Google" id="ProtNLM"/>
    </source>
</evidence>
<organism evidence="2 3">
    <name type="scientific">Pachysolen tannophilus NRRL Y-2460</name>
    <dbReference type="NCBI Taxonomy" id="669874"/>
    <lineage>
        <taxon>Eukaryota</taxon>
        <taxon>Fungi</taxon>
        <taxon>Dikarya</taxon>
        <taxon>Ascomycota</taxon>
        <taxon>Saccharomycotina</taxon>
        <taxon>Pichiomycetes</taxon>
        <taxon>Pachysolenaceae</taxon>
        <taxon>Pachysolen</taxon>
    </lineage>
</organism>
<protein>
    <recommendedName>
        <fullName evidence="4">DUF1892 domain-containing protein</fullName>
    </recommendedName>
</protein>
<accession>A0A1E4U1E1</accession>
<feature type="region of interest" description="Disordered" evidence="1">
    <location>
        <begin position="1"/>
        <end position="20"/>
    </location>
</feature>
<proteinExistence type="predicted"/>
<gene>
    <name evidence="2" type="ORF">PACTADRAFT_73477</name>
</gene>
<dbReference type="AlphaFoldDB" id="A0A1E4U1E1"/>
<evidence type="ECO:0000256" key="1">
    <source>
        <dbReference type="SAM" id="MobiDB-lite"/>
    </source>
</evidence>
<dbReference type="InterPro" id="IPR015080">
    <property type="entry name" value="DUF1892"/>
</dbReference>